<proteinExistence type="predicted"/>
<reference evidence="2" key="1">
    <citation type="submission" date="2018-05" db="EMBL/GenBank/DDBJ databases">
        <title>Leptospira yasudae sp. nov. and Leptospira stimsonii sp. nov., two pathogenic species of the genus Leptospira isolated from environmental sources.</title>
        <authorList>
            <person name="Casanovas-Massana A."/>
            <person name="Hamond C."/>
            <person name="Santos L.A."/>
            <person name="Hacker K.P."/>
            <person name="Balassiano I."/>
            <person name="Medeiros M.A."/>
            <person name="Reis M.G."/>
            <person name="Ko A.I."/>
            <person name="Wunder E.A."/>
        </authorList>
    </citation>
    <scope>NUCLEOTIDE SEQUENCE [LARGE SCALE GENOMIC DNA]</scope>
    <source>
        <strain evidence="2">Yale</strain>
    </source>
</reference>
<organism evidence="1 2">
    <name type="scientific">Leptospira stimsonii</name>
    <dbReference type="NCBI Taxonomy" id="2202203"/>
    <lineage>
        <taxon>Bacteria</taxon>
        <taxon>Pseudomonadati</taxon>
        <taxon>Spirochaetota</taxon>
        <taxon>Spirochaetia</taxon>
        <taxon>Leptospirales</taxon>
        <taxon>Leptospiraceae</taxon>
        <taxon>Leptospira</taxon>
    </lineage>
</organism>
<dbReference type="Proteomes" id="UP000265798">
    <property type="component" value="Unassembled WGS sequence"/>
</dbReference>
<name>A0A396Z8M8_9LEPT</name>
<sequence length="65" mass="8038">MGTHTTIKILKKRFLFSFLILRRFSMETQTTNLWFSYKKRIRLPNPFLFYNLSFETNFRLPRKDS</sequence>
<gene>
    <name evidence="1" type="ORF">DLM75_13675</name>
</gene>
<protein>
    <submittedName>
        <fullName evidence="1">Uncharacterized protein</fullName>
    </submittedName>
</protein>
<evidence type="ECO:0000313" key="1">
    <source>
        <dbReference type="EMBL" id="RHX89988.1"/>
    </source>
</evidence>
<dbReference type="EMBL" id="QHCT01000003">
    <property type="protein sequence ID" value="RHX89988.1"/>
    <property type="molecule type" value="Genomic_DNA"/>
</dbReference>
<evidence type="ECO:0000313" key="2">
    <source>
        <dbReference type="Proteomes" id="UP000265798"/>
    </source>
</evidence>
<dbReference type="AlphaFoldDB" id="A0A396Z8M8"/>
<comment type="caution">
    <text evidence="1">The sequence shown here is derived from an EMBL/GenBank/DDBJ whole genome shotgun (WGS) entry which is preliminary data.</text>
</comment>
<accession>A0A396Z8M8</accession>